<reference evidence="1 2" key="1">
    <citation type="submission" date="2014-06" db="EMBL/GenBank/DDBJ databases">
        <authorList>
            <person name="Le Roux F."/>
        </authorList>
    </citation>
    <scope>NUCLEOTIDE SEQUENCE [LARGE SCALE GENOMIC DNA]</scope>
    <source>
        <strain evidence="1 2">J2-31</strain>
    </source>
</reference>
<proteinExistence type="predicted"/>
<dbReference type="AlphaFoldDB" id="A0AA86XPH8"/>
<gene>
    <name evidence="1" type="ORF">VCR31J2_1270759</name>
</gene>
<evidence type="ECO:0000313" key="1">
    <source>
        <dbReference type="EMBL" id="CDT64160.1"/>
    </source>
</evidence>
<comment type="caution">
    <text evidence="1">The sequence shown here is derived from an EMBL/GenBank/DDBJ whole genome shotgun (WGS) entry which is preliminary data.</text>
</comment>
<dbReference type="EMBL" id="CCKJ01000032">
    <property type="protein sequence ID" value="CDT64160.1"/>
    <property type="molecule type" value="Genomic_DNA"/>
</dbReference>
<organism evidence="1 2">
    <name type="scientific">Vibrio coralliirubri</name>
    <dbReference type="NCBI Taxonomy" id="1516159"/>
    <lineage>
        <taxon>Bacteria</taxon>
        <taxon>Pseudomonadati</taxon>
        <taxon>Pseudomonadota</taxon>
        <taxon>Gammaproteobacteria</taxon>
        <taxon>Vibrionales</taxon>
        <taxon>Vibrionaceae</taxon>
        <taxon>Vibrio</taxon>
    </lineage>
</organism>
<dbReference type="Proteomes" id="UP000041625">
    <property type="component" value="Unassembled WGS sequence"/>
</dbReference>
<protein>
    <submittedName>
        <fullName evidence="1">Uncharacterized protein</fullName>
    </submittedName>
</protein>
<keyword evidence="2" id="KW-1185">Reference proteome</keyword>
<accession>A0AA86XPH8</accession>
<evidence type="ECO:0000313" key="2">
    <source>
        <dbReference type="Proteomes" id="UP000041625"/>
    </source>
</evidence>
<sequence>MHCHRKLVKSDISIDSIGESYLRKEKVIDKSYQTSAILDLSSYAL</sequence>
<name>A0AA86XPH8_9VIBR</name>